<protein>
    <submittedName>
        <fullName evidence="3">Microtubule associated protein</fullName>
    </submittedName>
</protein>
<dbReference type="Pfam" id="PF03999">
    <property type="entry name" value="MAP65_ASE1"/>
    <property type="match status" value="1"/>
</dbReference>
<feature type="compositionally biased region" description="Polar residues" evidence="2">
    <location>
        <begin position="467"/>
        <end position="479"/>
    </location>
</feature>
<dbReference type="InterPro" id="IPR007145">
    <property type="entry name" value="MAP65_Ase1_PRC1"/>
</dbReference>
<dbReference type="OrthoDB" id="642895at2759"/>
<dbReference type="Gene3D" id="1.20.58.1520">
    <property type="match status" value="1"/>
</dbReference>
<proteinExistence type="predicted"/>
<evidence type="ECO:0000313" key="4">
    <source>
        <dbReference type="Proteomes" id="UP000800235"/>
    </source>
</evidence>
<dbReference type="PANTHER" id="PTHR19321">
    <property type="entry name" value="PROTEIN REGULATOR OF CYTOKINESIS 1 PRC1-RELATED"/>
    <property type="match status" value="1"/>
</dbReference>
<reference evidence="3" key="1">
    <citation type="journal article" date="2020" name="Stud. Mycol.">
        <title>101 Dothideomycetes genomes: a test case for predicting lifestyles and emergence of pathogens.</title>
        <authorList>
            <person name="Haridas S."/>
            <person name="Albert R."/>
            <person name="Binder M."/>
            <person name="Bloem J."/>
            <person name="Labutti K."/>
            <person name="Salamov A."/>
            <person name="Andreopoulos B."/>
            <person name="Baker S."/>
            <person name="Barry K."/>
            <person name="Bills G."/>
            <person name="Bluhm B."/>
            <person name="Cannon C."/>
            <person name="Castanera R."/>
            <person name="Culley D."/>
            <person name="Daum C."/>
            <person name="Ezra D."/>
            <person name="Gonzalez J."/>
            <person name="Henrissat B."/>
            <person name="Kuo A."/>
            <person name="Liang C."/>
            <person name="Lipzen A."/>
            <person name="Lutzoni F."/>
            <person name="Magnuson J."/>
            <person name="Mondo S."/>
            <person name="Nolan M."/>
            <person name="Ohm R."/>
            <person name="Pangilinan J."/>
            <person name="Park H.-J."/>
            <person name="Ramirez L."/>
            <person name="Alfaro M."/>
            <person name="Sun H."/>
            <person name="Tritt A."/>
            <person name="Yoshinaga Y."/>
            <person name="Zwiers L.-H."/>
            <person name="Turgeon B."/>
            <person name="Goodwin S."/>
            <person name="Spatafora J."/>
            <person name="Crous P."/>
            <person name="Grigoriev I."/>
        </authorList>
    </citation>
    <scope>NUCLEOTIDE SEQUENCE</scope>
    <source>
        <strain evidence="3">CBS 130266</strain>
    </source>
</reference>
<dbReference type="GO" id="GO:1990023">
    <property type="term" value="C:mitotic spindle midzone"/>
    <property type="evidence" value="ECO:0007669"/>
    <property type="project" value="TreeGrafter"/>
</dbReference>
<dbReference type="PANTHER" id="PTHR19321:SF41">
    <property type="entry name" value="FASCETTO-RELATED"/>
    <property type="match status" value="1"/>
</dbReference>
<accession>A0A9P4NVE2</accession>
<dbReference type="EMBL" id="MU007026">
    <property type="protein sequence ID" value="KAF2432436.1"/>
    <property type="molecule type" value="Genomic_DNA"/>
</dbReference>
<feature type="region of interest" description="Disordered" evidence="2">
    <location>
        <begin position="601"/>
        <end position="634"/>
    </location>
</feature>
<feature type="region of interest" description="Disordered" evidence="2">
    <location>
        <begin position="782"/>
        <end position="801"/>
    </location>
</feature>
<evidence type="ECO:0000313" key="3">
    <source>
        <dbReference type="EMBL" id="KAF2432436.1"/>
    </source>
</evidence>
<feature type="region of interest" description="Disordered" evidence="2">
    <location>
        <begin position="749"/>
        <end position="771"/>
    </location>
</feature>
<name>A0A9P4NVE2_9PEZI</name>
<dbReference type="AlphaFoldDB" id="A0A9P4NVE2"/>
<feature type="compositionally biased region" description="Polar residues" evidence="2">
    <location>
        <begin position="502"/>
        <end position="530"/>
    </location>
</feature>
<dbReference type="GO" id="GO:0051256">
    <property type="term" value="P:mitotic spindle midzone assembly"/>
    <property type="evidence" value="ECO:0007669"/>
    <property type="project" value="TreeGrafter"/>
</dbReference>
<feature type="region of interest" description="Disordered" evidence="2">
    <location>
        <begin position="663"/>
        <end position="726"/>
    </location>
</feature>
<feature type="compositionally biased region" description="Polar residues" evidence="2">
    <location>
        <begin position="671"/>
        <end position="683"/>
    </location>
</feature>
<dbReference type="Proteomes" id="UP000800235">
    <property type="component" value="Unassembled WGS sequence"/>
</dbReference>
<dbReference type="GO" id="GO:0005737">
    <property type="term" value="C:cytoplasm"/>
    <property type="evidence" value="ECO:0007669"/>
    <property type="project" value="TreeGrafter"/>
</dbReference>
<keyword evidence="4" id="KW-1185">Reference proteome</keyword>
<gene>
    <name evidence="3" type="ORF">EJ08DRAFT_648203</name>
</gene>
<evidence type="ECO:0000256" key="2">
    <source>
        <dbReference type="SAM" id="MobiDB-lite"/>
    </source>
</evidence>
<feature type="compositionally biased region" description="Polar residues" evidence="2">
    <location>
        <begin position="621"/>
        <end position="634"/>
    </location>
</feature>
<evidence type="ECO:0000256" key="1">
    <source>
        <dbReference type="SAM" id="Coils"/>
    </source>
</evidence>
<dbReference type="GO" id="GO:0008017">
    <property type="term" value="F:microtubule binding"/>
    <property type="evidence" value="ECO:0007669"/>
    <property type="project" value="InterPro"/>
</dbReference>
<sequence length="801" mass="90038">MDTSYLEKQVSTIINKLHELFDEIGVPSHERDTRESDLFTALSETLHNQLRIVTNEKHELAEEANRLITTIKQMHMSLEGGQQNEYDMDNMRVTYPLQPCLVQLKEKHKMVHKLHRERYEQVKKLAQAIESYSSHLEPSFGRIKLPPTSPNAACPPTFDLSHAYFASLDDEFTRVYEEYEHRLATVKTLSAEIINFWAELGTPQAQTDSNIVTLAREAPEQLGLHSDDIKRLQARRDKLSDEKKNRERKLKDLRSQIDALWEKLSVPESEQKGFLAANRGCGMRTINEFEDELSRLNELKRQNLGVFVEAARDQIQQLWDSLYFSEEEMLEFTPAFSDVYSDALLSAHESEIVRLEALREQRAPTLDMIDKHRSLIKDRDDLAASSQDASRLMLRGQKGEKRDPTRLLREEKMRKRIAKDLPRIEAELKNILEAWEGEYGRPFLVHGERYLDDIALAQAKAAPARSKTPNAPATVTKTTKVPLKAESTGRAATMRGAPSRAKTPTNFGTGPRNGFSSSHAPDLANSNKSPSRIPARAPLSNLQHGNNSPERKARNPTPGKDNGLNAVVRMGPPRIPPPKMKDLFSQSMMTPMANREIENLERSGSMVRHMPPEDVYDDRSGANSQMSHNSTSTYMSRSAYAPSYPASHHSSLSAADTTLTLHSNQQHHHYQTSARNLPQNNAYSYPMAPPSRPESRQISNTSNTSSNPSQISGSENWETYDDASEAEAEVDASEAYYAKVRAAQARGKRATPEGGWVPHSHNQNGGAGKKVRGLVNVGAGAMRAVDGDRDRESGWTDEEAF</sequence>
<feature type="region of interest" description="Disordered" evidence="2">
    <location>
        <begin position="460"/>
        <end position="578"/>
    </location>
</feature>
<feature type="compositionally biased region" description="Basic and acidic residues" evidence="2">
    <location>
        <begin position="785"/>
        <end position="794"/>
    </location>
</feature>
<comment type="caution">
    <text evidence="3">The sequence shown here is derived from an EMBL/GenBank/DDBJ whole genome shotgun (WGS) entry which is preliminary data.</text>
</comment>
<feature type="compositionally biased region" description="Low complexity" evidence="2">
    <location>
        <begin position="696"/>
        <end position="714"/>
    </location>
</feature>
<organism evidence="3 4">
    <name type="scientific">Tothia fuscella</name>
    <dbReference type="NCBI Taxonomy" id="1048955"/>
    <lineage>
        <taxon>Eukaryota</taxon>
        <taxon>Fungi</taxon>
        <taxon>Dikarya</taxon>
        <taxon>Ascomycota</taxon>
        <taxon>Pezizomycotina</taxon>
        <taxon>Dothideomycetes</taxon>
        <taxon>Pleosporomycetidae</taxon>
        <taxon>Venturiales</taxon>
        <taxon>Cylindrosympodiaceae</taxon>
        <taxon>Tothia</taxon>
    </lineage>
</organism>
<keyword evidence="1" id="KW-0175">Coiled coil</keyword>
<feature type="coiled-coil region" evidence="1">
    <location>
        <begin position="222"/>
        <end position="256"/>
    </location>
</feature>